<feature type="compositionally biased region" description="Polar residues" evidence="7">
    <location>
        <begin position="28"/>
        <end position="59"/>
    </location>
</feature>
<organism evidence="10 11">
    <name type="scientific">Methanobrevibacter ruminantium (strain ATCC 35063 / DSM 1093 / JCM 13430 / OCM 146 / M1)</name>
    <name type="common">Methanobacterium ruminantium</name>
    <dbReference type="NCBI Taxonomy" id="634498"/>
    <lineage>
        <taxon>Archaea</taxon>
        <taxon>Methanobacteriati</taxon>
        <taxon>Methanobacteriota</taxon>
        <taxon>Methanomada group</taxon>
        <taxon>Methanobacteria</taxon>
        <taxon>Methanobacteriales</taxon>
        <taxon>Methanobacteriaceae</taxon>
        <taxon>Methanobrevibacter</taxon>
    </lineage>
</organism>
<evidence type="ECO:0000313" key="11">
    <source>
        <dbReference type="Proteomes" id="UP000008680"/>
    </source>
</evidence>
<sequence>MQKDNSNQNNDLKQGISDSNQEKDLNHKTNNSNQNKDFNNRISNYNQEMGFKNKSNNSKQENDSKNDLDSNKNINPFKQKDDDFDKALDKNYLEEYNTQYYYSISQCTSLDNSSQGRLVSNILLNLIESLENYLLKIARIDYINSYFDWDFHLLNSSFENAFCMPGGKVLVYSGILSIADNEERIAYILAHEMAHALLNHPRDYIIVKDKEYNNVLLFKPFSLNQEFEADRLAMMILKWADYDIGNIPSFCQFLRGNYNKFNYFSTHPLSDDRLMNMESLIAEINNLKDDCFAPIIKNDRSNALIYTKRYAGSQYNDKDNEIEDRPKVFCTNCGYYEDSDAVFCSNCGSRMDDKSRCDRCGALIDPGDVFCTNCGNVLVDDYKCFNCGHKIKPGDVFCVNCGIKLIR</sequence>
<gene>
    <name evidence="10" type="ordered locus">mru_1755</name>
</gene>
<proteinExistence type="inferred from homology"/>
<dbReference type="AlphaFoldDB" id="D3DZ55"/>
<keyword evidence="5 6" id="KW-0482">Metalloprotease</keyword>
<keyword evidence="11" id="KW-1185">Reference proteome</keyword>
<feature type="domain" description="Peptidase M48" evidence="8">
    <location>
        <begin position="216"/>
        <end position="279"/>
    </location>
</feature>
<evidence type="ECO:0000256" key="3">
    <source>
        <dbReference type="ARBA" id="ARBA00022801"/>
    </source>
</evidence>
<dbReference type="GO" id="GO:0046872">
    <property type="term" value="F:metal ion binding"/>
    <property type="evidence" value="ECO:0007669"/>
    <property type="project" value="UniProtKB-KW"/>
</dbReference>
<evidence type="ECO:0000313" key="10">
    <source>
        <dbReference type="EMBL" id="ADC47605.1"/>
    </source>
</evidence>
<dbReference type="STRING" id="634498.mru_1755"/>
<dbReference type="CDD" id="cd07331">
    <property type="entry name" value="M48C_Oma1_like"/>
    <property type="match status" value="1"/>
</dbReference>
<protein>
    <submittedName>
        <fullName evidence="10">Peptidase M48 family</fullName>
    </submittedName>
</protein>
<dbReference type="GO" id="GO:0004222">
    <property type="term" value="F:metalloendopeptidase activity"/>
    <property type="evidence" value="ECO:0007669"/>
    <property type="project" value="InterPro"/>
</dbReference>
<dbReference type="GO" id="GO:0051603">
    <property type="term" value="P:proteolysis involved in protein catabolic process"/>
    <property type="evidence" value="ECO:0007669"/>
    <property type="project" value="TreeGrafter"/>
</dbReference>
<name>D3DZ55_METRM</name>
<evidence type="ECO:0000256" key="4">
    <source>
        <dbReference type="ARBA" id="ARBA00022833"/>
    </source>
</evidence>
<keyword evidence="3 6" id="KW-0378">Hydrolase</keyword>
<dbReference type="Gene3D" id="3.30.2010.10">
    <property type="entry name" value="Metalloproteases ('zincins'), catalytic domain"/>
    <property type="match status" value="1"/>
</dbReference>
<accession>D3DZ55</accession>
<evidence type="ECO:0000259" key="8">
    <source>
        <dbReference type="Pfam" id="PF01435"/>
    </source>
</evidence>
<evidence type="ECO:0000256" key="6">
    <source>
        <dbReference type="RuleBase" id="RU003983"/>
    </source>
</evidence>
<dbReference type="HOGENOM" id="CLU_726869_0_0_2"/>
<dbReference type="PANTHER" id="PTHR22726">
    <property type="entry name" value="METALLOENDOPEPTIDASE OMA1"/>
    <property type="match status" value="1"/>
</dbReference>
<feature type="domain" description="Peptidase M48" evidence="8">
    <location>
        <begin position="149"/>
        <end position="206"/>
    </location>
</feature>
<keyword evidence="4 6" id="KW-0862">Zinc</keyword>
<feature type="compositionally biased region" description="Basic and acidic residues" evidence="7">
    <location>
        <begin position="60"/>
        <end position="70"/>
    </location>
</feature>
<dbReference type="GeneID" id="8771419"/>
<dbReference type="InterPro" id="IPR051156">
    <property type="entry name" value="Mito/Outer_Membr_Metalloprot"/>
</dbReference>
<evidence type="ECO:0000256" key="7">
    <source>
        <dbReference type="SAM" id="MobiDB-lite"/>
    </source>
</evidence>
<comment type="similarity">
    <text evidence="6">Belongs to the peptidase M48 family.</text>
</comment>
<keyword evidence="1 6" id="KW-0645">Protease</keyword>
<dbReference type="eggNOG" id="arCOG01333">
    <property type="taxonomic scope" value="Archaea"/>
</dbReference>
<evidence type="ECO:0000256" key="1">
    <source>
        <dbReference type="ARBA" id="ARBA00022670"/>
    </source>
</evidence>
<feature type="compositionally biased region" description="Polar residues" evidence="7">
    <location>
        <begin position="1"/>
        <end position="19"/>
    </location>
</feature>
<dbReference type="Pfam" id="PF01435">
    <property type="entry name" value="Peptidase_M48"/>
    <property type="match status" value="2"/>
</dbReference>
<evidence type="ECO:0000259" key="9">
    <source>
        <dbReference type="Pfam" id="PF12773"/>
    </source>
</evidence>
<evidence type="ECO:0000256" key="5">
    <source>
        <dbReference type="ARBA" id="ARBA00023049"/>
    </source>
</evidence>
<comment type="cofactor">
    <cofactor evidence="6">
        <name>Zn(2+)</name>
        <dbReference type="ChEBI" id="CHEBI:29105"/>
    </cofactor>
    <text evidence="6">Binds 1 zinc ion per subunit.</text>
</comment>
<dbReference type="RefSeq" id="WP_012956553.1">
    <property type="nucleotide sequence ID" value="NC_013790.1"/>
</dbReference>
<dbReference type="InterPro" id="IPR001915">
    <property type="entry name" value="Peptidase_M48"/>
</dbReference>
<dbReference type="eggNOG" id="arCOG01917">
    <property type="taxonomic scope" value="Archaea"/>
</dbReference>
<dbReference type="PANTHER" id="PTHR22726:SF1">
    <property type="entry name" value="METALLOENDOPEPTIDASE OMA1, MITOCHONDRIAL"/>
    <property type="match status" value="1"/>
</dbReference>
<feature type="region of interest" description="Disordered" evidence="7">
    <location>
        <begin position="1"/>
        <end position="82"/>
    </location>
</feature>
<keyword evidence="2" id="KW-0479">Metal-binding</keyword>
<dbReference type="EMBL" id="CP001719">
    <property type="protein sequence ID" value="ADC47605.1"/>
    <property type="molecule type" value="Genomic_DNA"/>
</dbReference>
<dbReference type="GO" id="GO:0016020">
    <property type="term" value="C:membrane"/>
    <property type="evidence" value="ECO:0007669"/>
    <property type="project" value="TreeGrafter"/>
</dbReference>
<dbReference type="InterPro" id="IPR025874">
    <property type="entry name" value="DZR"/>
</dbReference>
<dbReference type="PATRIC" id="fig|634498.28.peg.1756"/>
<reference evidence="10 11" key="1">
    <citation type="journal article" date="2010" name="PLoS ONE">
        <title>The genome sequence of the rumen methanogen Methanobrevibacter ruminantium reveals new possibilities for controlling ruminant methane emissions.</title>
        <authorList>
            <person name="Leahy S.C."/>
            <person name="Kelly W.J."/>
            <person name="Altermann E."/>
            <person name="Ronimus R.S."/>
            <person name="Yeoman C.J."/>
            <person name="Pacheco D.M."/>
            <person name="Li D."/>
            <person name="Kong Z."/>
            <person name="McTavish S."/>
            <person name="Sang C."/>
            <person name="Lambie S.C."/>
            <person name="Janssen P.H."/>
            <person name="Dey D."/>
            <person name="Attwood G.T."/>
        </authorList>
    </citation>
    <scope>NUCLEOTIDE SEQUENCE [LARGE SCALE GENOMIC DNA]</scope>
    <source>
        <strain evidence="11">ATCC 35063 / DSM 1093 / JCM 13430 / OCM 146 / M1</strain>
    </source>
</reference>
<dbReference type="OrthoDB" id="11143at2157"/>
<dbReference type="Proteomes" id="UP000008680">
    <property type="component" value="Chromosome"/>
</dbReference>
<feature type="domain" description="DZANK-type" evidence="9">
    <location>
        <begin position="330"/>
        <end position="375"/>
    </location>
</feature>
<dbReference type="Pfam" id="PF12773">
    <property type="entry name" value="DZR"/>
    <property type="match status" value="1"/>
</dbReference>
<evidence type="ECO:0000256" key="2">
    <source>
        <dbReference type="ARBA" id="ARBA00022723"/>
    </source>
</evidence>
<dbReference type="KEGG" id="mru:mru_1755"/>